<name>X1B7H6_9ZZZZ</name>
<gene>
    <name evidence="1" type="ORF">S01H4_21450</name>
</gene>
<reference evidence="1" key="1">
    <citation type="journal article" date="2014" name="Front. Microbiol.">
        <title>High frequency of phylogenetically diverse reductive dehalogenase-homologous genes in deep subseafloor sedimentary metagenomes.</title>
        <authorList>
            <person name="Kawai M."/>
            <person name="Futagami T."/>
            <person name="Toyoda A."/>
            <person name="Takaki Y."/>
            <person name="Nishi S."/>
            <person name="Hori S."/>
            <person name="Arai W."/>
            <person name="Tsubouchi T."/>
            <person name="Morono Y."/>
            <person name="Uchiyama I."/>
            <person name="Ito T."/>
            <person name="Fujiyama A."/>
            <person name="Inagaki F."/>
            <person name="Takami H."/>
        </authorList>
    </citation>
    <scope>NUCLEOTIDE SEQUENCE</scope>
    <source>
        <strain evidence="1">Expedition CK06-06</strain>
    </source>
</reference>
<evidence type="ECO:0000313" key="1">
    <source>
        <dbReference type="EMBL" id="GAG80083.1"/>
    </source>
</evidence>
<comment type="caution">
    <text evidence="1">The sequence shown here is derived from an EMBL/GenBank/DDBJ whole genome shotgun (WGS) entry which is preliminary data.</text>
</comment>
<feature type="non-terminal residue" evidence="1">
    <location>
        <position position="1"/>
    </location>
</feature>
<proteinExistence type="predicted"/>
<protein>
    <submittedName>
        <fullName evidence="1">Uncharacterized protein</fullName>
    </submittedName>
</protein>
<sequence>SLRMKRIRCTYPGQIASLLGSLKEAGKSLMSPENF</sequence>
<dbReference type="AlphaFoldDB" id="X1B7H6"/>
<organism evidence="1">
    <name type="scientific">marine sediment metagenome</name>
    <dbReference type="NCBI Taxonomy" id="412755"/>
    <lineage>
        <taxon>unclassified sequences</taxon>
        <taxon>metagenomes</taxon>
        <taxon>ecological metagenomes</taxon>
    </lineage>
</organism>
<accession>X1B7H6</accession>
<dbReference type="EMBL" id="BART01009720">
    <property type="protein sequence ID" value="GAG80083.1"/>
    <property type="molecule type" value="Genomic_DNA"/>
</dbReference>